<dbReference type="GO" id="GO:0004252">
    <property type="term" value="F:serine-type endopeptidase activity"/>
    <property type="evidence" value="ECO:0007669"/>
    <property type="project" value="TreeGrafter"/>
</dbReference>
<name>U4KWU0_PYROM</name>
<evidence type="ECO:0000256" key="1">
    <source>
        <dbReference type="ARBA" id="ARBA00004141"/>
    </source>
</evidence>
<evidence type="ECO:0000313" key="8">
    <source>
        <dbReference type="Proteomes" id="UP000018144"/>
    </source>
</evidence>
<sequence length="255" mass="28372">MQQTGFTSTPITRSLLYALLSSSLLSSLTSIKPSFHLQVVPHLFPQHQFFRLLSFQSIYANSGELLFGLLLLYNLRQIERLFGSRKFLSLLLYTYAATSVITPTLLLAGWMATKGRWNYLPPGPTPLLFAILAQYHAAVPGTYKFSLLLPGGAGEIEGSDKIYSYLLAVQLAACQLPGSLVGAAVGWVVGYAWRLDLLPKTRWRVGRGIVRMLGGDVEGKEYEALRRRLREGETEQSQAAERPIVSRVFGQFMGR</sequence>
<keyword evidence="2 5" id="KW-0812">Transmembrane</keyword>
<gene>
    <name evidence="7" type="ORF">PCON_05708</name>
</gene>
<dbReference type="AlphaFoldDB" id="U4KWU0"/>
<evidence type="ECO:0000313" key="7">
    <source>
        <dbReference type="EMBL" id="CCX06121.1"/>
    </source>
</evidence>
<dbReference type="InterPro" id="IPR035952">
    <property type="entry name" value="Rhomboid-like_sf"/>
</dbReference>
<dbReference type="GO" id="GO:0016020">
    <property type="term" value="C:membrane"/>
    <property type="evidence" value="ECO:0007669"/>
    <property type="project" value="UniProtKB-SubCell"/>
</dbReference>
<dbReference type="EMBL" id="HF935280">
    <property type="protein sequence ID" value="CCX06121.1"/>
    <property type="molecule type" value="Genomic_DNA"/>
</dbReference>
<comment type="subcellular location">
    <subcellularLocation>
        <location evidence="1">Membrane</location>
        <topology evidence="1">Multi-pass membrane protein</topology>
    </subcellularLocation>
</comment>
<dbReference type="PANTHER" id="PTHR43066">
    <property type="entry name" value="RHOMBOID-RELATED PROTEIN"/>
    <property type="match status" value="1"/>
</dbReference>
<feature type="transmembrane region" description="Helical" evidence="5">
    <location>
        <begin position="53"/>
        <end position="75"/>
    </location>
</feature>
<dbReference type="SUPFAM" id="SSF144091">
    <property type="entry name" value="Rhomboid-like"/>
    <property type="match status" value="1"/>
</dbReference>
<accession>U4KWU0</accession>
<evidence type="ECO:0000256" key="3">
    <source>
        <dbReference type="ARBA" id="ARBA00022989"/>
    </source>
</evidence>
<keyword evidence="4 5" id="KW-0472">Membrane</keyword>
<dbReference type="OMA" id="RYRQFWR"/>
<reference evidence="7 8" key="1">
    <citation type="journal article" date="2013" name="PLoS Genet.">
        <title>The genome and development-dependent transcriptomes of Pyronema confluens: a window into fungal evolution.</title>
        <authorList>
            <person name="Traeger S."/>
            <person name="Altegoer F."/>
            <person name="Freitag M."/>
            <person name="Gabaldon T."/>
            <person name="Kempken F."/>
            <person name="Kumar A."/>
            <person name="Marcet-Houben M."/>
            <person name="Poggeler S."/>
            <person name="Stajich J.E."/>
            <person name="Nowrousian M."/>
        </authorList>
    </citation>
    <scope>NUCLEOTIDE SEQUENCE [LARGE SCALE GENOMIC DNA]</scope>
    <source>
        <strain evidence="8">CBS 100304</strain>
        <tissue evidence="7">Vegetative mycelium</tissue>
    </source>
</reference>
<evidence type="ECO:0000256" key="2">
    <source>
        <dbReference type="ARBA" id="ARBA00022692"/>
    </source>
</evidence>
<organism evidence="7 8">
    <name type="scientific">Pyronema omphalodes (strain CBS 100304)</name>
    <name type="common">Pyronema confluens</name>
    <dbReference type="NCBI Taxonomy" id="1076935"/>
    <lineage>
        <taxon>Eukaryota</taxon>
        <taxon>Fungi</taxon>
        <taxon>Dikarya</taxon>
        <taxon>Ascomycota</taxon>
        <taxon>Pezizomycotina</taxon>
        <taxon>Pezizomycetes</taxon>
        <taxon>Pezizales</taxon>
        <taxon>Pyronemataceae</taxon>
        <taxon>Pyronema</taxon>
    </lineage>
</organism>
<feature type="transmembrane region" description="Helical" evidence="5">
    <location>
        <begin position="87"/>
        <end position="112"/>
    </location>
</feature>
<dbReference type="PANTHER" id="PTHR43066:SF21">
    <property type="entry name" value="UBIQUITIN-ASSOCIATED DOMAIN-CONTAINING PROTEIN 2"/>
    <property type="match status" value="1"/>
</dbReference>
<evidence type="ECO:0000256" key="5">
    <source>
        <dbReference type="SAM" id="Phobius"/>
    </source>
</evidence>
<dbReference type="eggNOG" id="KOG4463">
    <property type="taxonomic scope" value="Eukaryota"/>
</dbReference>
<keyword evidence="8" id="KW-1185">Reference proteome</keyword>
<feature type="transmembrane region" description="Helical" evidence="5">
    <location>
        <begin position="162"/>
        <end position="193"/>
    </location>
</feature>
<dbReference type="Proteomes" id="UP000018144">
    <property type="component" value="Unassembled WGS sequence"/>
</dbReference>
<protein>
    <submittedName>
        <fullName evidence="7">Similar to UBA domain-containing protein 14 acc. no. Q9UTK7</fullName>
    </submittedName>
</protein>
<feature type="signal peptide" evidence="6">
    <location>
        <begin position="1"/>
        <end position="30"/>
    </location>
</feature>
<proteinExistence type="predicted"/>
<feature type="chain" id="PRO_5004651146" evidence="6">
    <location>
        <begin position="31"/>
        <end position="255"/>
    </location>
</feature>
<dbReference type="STRING" id="1076935.U4KWU0"/>
<dbReference type="OrthoDB" id="272778at2759"/>
<evidence type="ECO:0000256" key="6">
    <source>
        <dbReference type="SAM" id="SignalP"/>
    </source>
</evidence>
<keyword evidence="6" id="KW-0732">Signal</keyword>
<keyword evidence="3 5" id="KW-1133">Transmembrane helix</keyword>
<evidence type="ECO:0000256" key="4">
    <source>
        <dbReference type="ARBA" id="ARBA00023136"/>
    </source>
</evidence>